<proteinExistence type="predicted"/>
<evidence type="ECO:0000256" key="1">
    <source>
        <dbReference type="SAM" id="SignalP"/>
    </source>
</evidence>
<sequence>MRKLLLATLFLVSASASAEGQIASLVTFESTALRPDSNESENVTSTLNTSMEFTLPSNVSLYGGFTFVLGENFESAISFGSRYYSSTPAFQLFASVPMWSYLGAGVSFLDETVYYPEAGFRLATSNTSRIDVYMKIFNSSHDRYDKHILVGAGLTF</sequence>
<evidence type="ECO:0000313" key="3">
    <source>
        <dbReference type="Proteomes" id="UP001209713"/>
    </source>
</evidence>
<organism evidence="2 3">
    <name type="scientific">Marinomonas sargassi</name>
    <dbReference type="NCBI Taxonomy" id="2984494"/>
    <lineage>
        <taxon>Bacteria</taxon>
        <taxon>Pseudomonadati</taxon>
        <taxon>Pseudomonadota</taxon>
        <taxon>Gammaproteobacteria</taxon>
        <taxon>Oceanospirillales</taxon>
        <taxon>Oceanospirillaceae</taxon>
        <taxon>Marinomonas</taxon>
    </lineage>
</organism>
<keyword evidence="1" id="KW-0732">Signal</keyword>
<keyword evidence="3" id="KW-1185">Reference proteome</keyword>
<evidence type="ECO:0000313" key="2">
    <source>
        <dbReference type="EMBL" id="MCV2403479.1"/>
    </source>
</evidence>
<name>A0ABT2YUA6_9GAMM</name>
<dbReference type="EMBL" id="JAOVZB010000005">
    <property type="protein sequence ID" value="MCV2403479.1"/>
    <property type="molecule type" value="Genomic_DNA"/>
</dbReference>
<protein>
    <recommendedName>
        <fullName evidence="4">Outer membrane protein beta-barrel domain-containing protein</fullName>
    </recommendedName>
</protein>
<feature type="signal peptide" evidence="1">
    <location>
        <begin position="1"/>
        <end position="18"/>
    </location>
</feature>
<dbReference type="RefSeq" id="WP_263530860.1">
    <property type="nucleotide sequence ID" value="NZ_JAOVZB010000005.1"/>
</dbReference>
<evidence type="ECO:0008006" key="4">
    <source>
        <dbReference type="Google" id="ProtNLM"/>
    </source>
</evidence>
<comment type="caution">
    <text evidence="2">The sequence shown here is derived from an EMBL/GenBank/DDBJ whole genome shotgun (WGS) entry which is preliminary data.</text>
</comment>
<accession>A0ABT2YUA6</accession>
<reference evidence="2 3" key="1">
    <citation type="submission" date="2022-10" db="EMBL/GenBank/DDBJ databases">
        <title>Marinomonas transparenta sp. nov. and Marinomonas sargassi sp. nov., isolated from marine alga (Sargassum natans (L.) Gaillon).</title>
        <authorList>
            <person name="Wang Y."/>
        </authorList>
    </citation>
    <scope>NUCLEOTIDE SEQUENCE [LARGE SCALE GENOMIC DNA]</scope>
    <source>
        <strain evidence="2 3">C2222</strain>
    </source>
</reference>
<dbReference type="Proteomes" id="UP001209713">
    <property type="component" value="Unassembled WGS sequence"/>
</dbReference>
<gene>
    <name evidence="2" type="ORF">OFY17_11370</name>
</gene>
<feature type="chain" id="PRO_5046310961" description="Outer membrane protein beta-barrel domain-containing protein" evidence="1">
    <location>
        <begin position="19"/>
        <end position="156"/>
    </location>
</feature>